<dbReference type="InterPro" id="IPR016024">
    <property type="entry name" value="ARM-type_fold"/>
</dbReference>
<evidence type="ECO:0000313" key="2">
    <source>
        <dbReference type="Proteomes" id="UP001470230"/>
    </source>
</evidence>
<dbReference type="EMBL" id="JAPFFF010000017">
    <property type="protein sequence ID" value="KAK8863862.1"/>
    <property type="molecule type" value="Genomic_DNA"/>
</dbReference>
<organism evidence="1 2">
    <name type="scientific">Tritrichomonas musculus</name>
    <dbReference type="NCBI Taxonomy" id="1915356"/>
    <lineage>
        <taxon>Eukaryota</taxon>
        <taxon>Metamonada</taxon>
        <taxon>Parabasalia</taxon>
        <taxon>Tritrichomonadida</taxon>
        <taxon>Tritrichomonadidae</taxon>
        <taxon>Tritrichomonas</taxon>
    </lineage>
</organism>
<proteinExistence type="predicted"/>
<comment type="caution">
    <text evidence="1">The sequence shown here is derived from an EMBL/GenBank/DDBJ whole genome shotgun (WGS) entry which is preliminary data.</text>
</comment>
<dbReference type="Proteomes" id="UP001470230">
    <property type="component" value="Unassembled WGS sequence"/>
</dbReference>
<gene>
    <name evidence="1" type="ORF">M9Y10_011553</name>
</gene>
<keyword evidence="2" id="KW-1185">Reference proteome</keyword>
<dbReference type="SUPFAM" id="SSF48371">
    <property type="entry name" value="ARM repeat"/>
    <property type="match status" value="1"/>
</dbReference>
<name>A0ABR2IKU5_9EUKA</name>
<evidence type="ECO:0000313" key="1">
    <source>
        <dbReference type="EMBL" id="KAK8863862.1"/>
    </source>
</evidence>
<reference evidence="1 2" key="1">
    <citation type="submission" date="2024-04" db="EMBL/GenBank/DDBJ databases">
        <title>Tritrichomonas musculus Genome.</title>
        <authorList>
            <person name="Alves-Ferreira E."/>
            <person name="Grigg M."/>
            <person name="Lorenzi H."/>
            <person name="Galac M."/>
        </authorList>
    </citation>
    <scope>NUCLEOTIDE SEQUENCE [LARGE SCALE GENOMIC DNA]</scope>
    <source>
        <strain evidence="1 2">EAF2021</strain>
    </source>
</reference>
<sequence>MNDNPQIYDNSEEFLQNKFNSFVANEIIMRNQNAKPFDMFSYESIILDKIEFFNKECESILNSDDNAMKFNFLRSLRKSILLKKKSRKGPILKFTQRFDIVDNFIEILITALRGTNLIINVEILRIFSRMSRAYYRFLNPQNIKKFYESIEPIFGNENQVVKHFALISIGKIIRQSEEWAKQLFPIYEPVFKGIQLDFSYQAYYMNLNKSFYEALCAYIPEDALKTINYNIPWKKSDPYLFCLRGYTKKLKGTNCLTPKIIYEIMKMIFKYFYEQYIESNTGNNQVEVMDPFGVVERIKMFDDIISINYQGTFEALKNCSAMLLPFFRSILPNIFKSRFSPAIIPALKLIGSFYSNGLEYAKYFEDFQFSLILDILLFEQMINFDDDDDAKGNYIEYSIQAAQCIYHIISTMQKDGFDILFSDKNKILLVPQVRDCLKDINSIFYIAIDEKTSYIRRIAFYNLSGIMLKYYNKDVLNIDIYEFVKASLFYLEDEDYELSHSIIFSLVSLFDLLSIKSAGTEQYVNSFSENGGRDAMIKIITEVQGPLREEAVLLMDTLMRAGVQCAQLNDQ</sequence>
<accession>A0ABR2IKU5</accession>
<protein>
    <submittedName>
        <fullName evidence="1">Uncharacterized protein</fullName>
    </submittedName>
</protein>